<keyword evidence="3" id="KW-1185">Reference proteome</keyword>
<organism evidence="2 3">
    <name type="scientific">Rhodovastum atsumiense</name>
    <dbReference type="NCBI Taxonomy" id="504468"/>
    <lineage>
        <taxon>Bacteria</taxon>
        <taxon>Pseudomonadati</taxon>
        <taxon>Pseudomonadota</taxon>
        <taxon>Alphaproteobacteria</taxon>
        <taxon>Acetobacterales</taxon>
        <taxon>Acetobacteraceae</taxon>
        <taxon>Rhodovastum</taxon>
    </lineage>
</organism>
<dbReference type="InterPro" id="IPR038740">
    <property type="entry name" value="BioF2-like_GNAT_dom"/>
</dbReference>
<dbReference type="GO" id="GO:0016740">
    <property type="term" value="F:transferase activity"/>
    <property type="evidence" value="ECO:0007669"/>
    <property type="project" value="UniProtKB-KW"/>
</dbReference>
<comment type="caution">
    <text evidence="2">The sequence shown here is derived from an EMBL/GenBank/DDBJ whole genome shotgun (WGS) entry which is preliminary data.</text>
</comment>
<accession>A0A5M6IKZ0</accession>
<dbReference type="Gene3D" id="3.40.630.30">
    <property type="match status" value="1"/>
</dbReference>
<dbReference type="AlphaFoldDB" id="A0A5M6IKZ0"/>
<dbReference type="Pfam" id="PF13480">
    <property type="entry name" value="Acetyltransf_6"/>
    <property type="match status" value="1"/>
</dbReference>
<evidence type="ECO:0000259" key="1">
    <source>
        <dbReference type="Pfam" id="PF13480"/>
    </source>
</evidence>
<dbReference type="Proteomes" id="UP000325255">
    <property type="component" value="Unassembled WGS sequence"/>
</dbReference>
<dbReference type="OrthoDB" id="9808976at2"/>
<dbReference type="EMBL" id="VWPK01000066">
    <property type="protein sequence ID" value="KAA5608842.1"/>
    <property type="molecule type" value="Genomic_DNA"/>
</dbReference>
<reference evidence="2 3" key="1">
    <citation type="submission" date="2019-09" db="EMBL/GenBank/DDBJ databases">
        <title>Genome sequence of Rhodovastum atsumiense, a diverse member of the Acetobacteraceae family of non-sulfur purple photosynthetic bacteria.</title>
        <authorList>
            <person name="Meyer T."/>
            <person name="Kyndt J."/>
        </authorList>
    </citation>
    <scope>NUCLEOTIDE SEQUENCE [LARGE SCALE GENOMIC DNA]</scope>
    <source>
        <strain evidence="2 3">DSM 21279</strain>
    </source>
</reference>
<feature type="domain" description="BioF2-like acetyltransferase" evidence="1">
    <location>
        <begin position="164"/>
        <end position="300"/>
    </location>
</feature>
<sequence length="317" mass="34290">MTCRRHGAATLSTECLDDPAALGEPWQHLWRRVRAPFAAPAWVLAWWRWFGTTRARVAVLRDGTDLLGVLPLYELPEAGKILPIGAGLADFQDALLAPEAPADAAERLLRTALAGASLPCHLCDLPPGAALRDAAPPEGWRTDLRKSDPCPLLRLPADVPPGQQRKLRMARHRAARAGGWSMEEADATGLKMLLWLHAARWCDGGVLADARVHGFLQDAAPALIREGAARLFLLRLGGAPAAACLALVAPGQLLLYMQGYDPTYRFESPGTLLLGAILEHATAAGLRELHLLRGDEAYKRSWGAVPVRNALRVLTPP</sequence>
<evidence type="ECO:0000313" key="3">
    <source>
        <dbReference type="Proteomes" id="UP000325255"/>
    </source>
</evidence>
<dbReference type="RefSeq" id="WP_150044803.1">
    <property type="nucleotide sequence ID" value="NZ_OW485601.1"/>
</dbReference>
<name>A0A5M6IKZ0_9PROT</name>
<keyword evidence="2" id="KW-0808">Transferase</keyword>
<proteinExistence type="predicted"/>
<dbReference type="InterPro" id="IPR016181">
    <property type="entry name" value="Acyl_CoA_acyltransferase"/>
</dbReference>
<gene>
    <name evidence="2" type="ORF">F1189_27030</name>
</gene>
<evidence type="ECO:0000313" key="2">
    <source>
        <dbReference type="EMBL" id="KAA5608842.1"/>
    </source>
</evidence>
<protein>
    <submittedName>
        <fullName evidence="2">GNAT family N-acetyltransferase</fullName>
    </submittedName>
</protein>
<dbReference type="SUPFAM" id="SSF55729">
    <property type="entry name" value="Acyl-CoA N-acyltransferases (Nat)"/>
    <property type="match status" value="1"/>
</dbReference>